<dbReference type="InterPro" id="IPR009003">
    <property type="entry name" value="Peptidase_S1_PA"/>
</dbReference>
<keyword evidence="2" id="KW-1185">Reference proteome</keyword>
<dbReference type="Gene3D" id="2.40.10.120">
    <property type="match status" value="1"/>
</dbReference>
<protein>
    <recommendedName>
        <fullName evidence="3">Serine protease</fullName>
    </recommendedName>
</protein>
<dbReference type="SUPFAM" id="SSF50494">
    <property type="entry name" value="Trypsin-like serine proteases"/>
    <property type="match status" value="1"/>
</dbReference>
<comment type="caution">
    <text evidence="1">The sequence shown here is derived from an EMBL/GenBank/DDBJ whole genome shotgun (WGS) entry which is preliminary data.</text>
</comment>
<dbReference type="Proteomes" id="UP001549313">
    <property type="component" value="Unassembled WGS sequence"/>
</dbReference>
<proteinExistence type="predicted"/>
<evidence type="ECO:0000313" key="2">
    <source>
        <dbReference type="Proteomes" id="UP001549313"/>
    </source>
</evidence>
<name>A0ABV2RAJ5_9CAUL</name>
<accession>A0ABV2RAJ5</accession>
<gene>
    <name evidence="1" type="ORF">ABIE19_001508</name>
</gene>
<sequence length="275" mass="29109">MLIQDAPVPPPAAVAPVPWDMTVGLINATVQLDQRLNDTQRKVGTGFLISAPRPDGAPRVVLVTAAHVLAVMPGGEARIGWRSPEADGAWKFTPGVLVIRDADGAPLWTQHPERDVAVMEITAPAAFAQAAIPVGWLADENTFDRWRVGPGDELMALGYPHGLSSNKAGFPILRLGRISSWPLTPIRHFPTFLLDFAVSQGNSGGPVFWTPAVDRLPGAPAADHPYIAGVLVQEVQGGGEGLELGVVAHAQYVREAIALLDQSTAAPETQSNAAQ</sequence>
<dbReference type="RefSeq" id="WP_354088516.1">
    <property type="nucleotide sequence ID" value="NZ_JBEPTF010000001.1"/>
</dbReference>
<reference evidence="1 2" key="1">
    <citation type="submission" date="2024-06" db="EMBL/GenBank/DDBJ databases">
        <title>Sorghum-associated microbial communities from plants grown in Nebraska, USA.</title>
        <authorList>
            <person name="Schachtman D."/>
        </authorList>
    </citation>
    <scope>NUCLEOTIDE SEQUENCE [LARGE SCALE GENOMIC DNA]</scope>
    <source>
        <strain evidence="1 2">2814</strain>
    </source>
</reference>
<dbReference type="Pfam" id="PF13365">
    <property type="entry name" value="Trypsin_2"/>
    <property type="match status" value="1"/>
</dbReference>
<organism evidence="1 2">
    <name type="scientific">Brevundimonas faecalis</name>
    <dbReference type="NCBI Taxonomy" id="947378"/>
    <lineage>
        <taxon>Bacteria</taxon>
        <taxon>Pseudomonadati</taxon>
        <taxon>Pseudomonadota</taxon>
        <taxon>Alphaproteobacteria</taxon>
        <taxon>Caulobacterales</taxon>
        <taxon>Caulobacteraceae</taxon>
        <taxon>Brevundimonas</taxon>
    </lineage>
</organism>
<dbReference type="EMBL" id="JBEPTF010000001">
    <property type="protein sequence ID" value="MET4683599.1"/>
    <property type="molecule type" value="Genomic_DNA"/>
</dbReference>
<evidence type="ECO:0008006" key="3">
    <source>
        <dbReference type="Google" id="ProtNLM"/>
    </source>
</evidence>
<evidence type="ECO:0000313" key="1">
    <source>
        <dbReference type="EMBL" id="MET4683599.1"/>
    </source>
</evidence>